<accession>A0A364NCT7</accession>
<dbReference type="STRING" id="183478.A0A364NCT7"/>
<evidence type="ECO:0000313" key="9">
    <source>
        <dbReference type="EMBL" id="RAR15138.1"/>
    </source>
</evidence>
<keyword evidence="6" id="KW-0732">Signal</keyword>
<keyword evidence="9" id="KW-0560">Oxidoreductase</keyword>
<dbReference type="EMBL" id="QGDH01000015">
    <property type="protein sequence ID" value="RAR15138.1"/>
    <property type="molecule type" value="Genomic_DNA"/>
</dbReference>
<organism evidence="9 10">
    <name type="scientific">Stemphylium lycopersici</name>
    <name type="common">Tomato gray leaf spot disease fungus</name>
    <name type="synonym">Thyrospora lycopersici</name>
    <dbReference type="NCBI Taxonomy" id="183478"/>
    <lineage>
        <taxon>Eukaryota</taxon>
        <taxon>Fungi</taxon>
        <taxon>Dikarya</taxon>
        <taxon>Ascomycota</taxon>
        <taxon>Pezizomycotina</taxon>
        <taxon>Dothideomycetes</taxon>
        <taxon>Pleosporomycetidae</taxon>
        <taxon>Pleosporales</taxon>
        <taxon>Pleosporineae</taxon>
        <taxon>Pleosporaceae</taxon>
        <taxon>Stemphylium</taxon>
    </lineage>
</organism>
<dbReference type="AlphaFoldDB" id="A0A364NCT7"/>
<keyword evidence="3" id="KW-0371">Homeobox</keyword>
<dbReference type="InterPro" id="IPR007867">
    <property type="entry name" value="GMC_OxRtase_C"/>
</dbReference>
<dbReference type="Gene3D" id="3.50.50.60">
    <property type="entry name" value="FAD/NAD(P)-binding domain"/>
    <property type="match status" value="1"/>
</dbReference>
<dbReference type="Gene3D" id="1.10.10.60">
    <property type="entry name" value="Homeodomain-like"/>
    <property type="match status" value="1"/>
</dbReference>
<gene>
    <name evidence="9" type="ORF">DDE83_001575</name>
</gene>
<dbReference type="InterPro" id="IPR000172">
    <property type="entry name" value="GMC_OxRdtase_N"/>
</dbReference>
<feature type="signal peptide" evidence="6">
    <location>
        <begin position="1"/>
        <end position="19"/>
    </location>
</feature>
<dbReference type="InterPro" id="IPR013087">
    <property type="entry name" value="Znf_C2H2_type"/>
</dbReference>
<evidence type="ECO:0000313" key="10">
    <source>
        <dbReference type="Proteomes" id="UP000249619"/>
    </source>
</evidence>
<dbReference type="SUPFAM" id="SSF54373">
    <property type="entry name" value="FAD-linked reductases, C-terminal domain"/>
    <property type="match status" value="1"/>
</dbReference>
<dbReference type="GO" id="GO:0006355">
    <property type="term" value="P:regulation of DNA-templated transcription"/>
    <property type="evidence" value="ECO:0007669"/>
    <property type="project" value="InterPro"/>
</dbReference>
<evidence type="ECO:0000256" key="2">
    <source>
        <dbReference type="ARBA" id="ARBA00023125"/>
    </source>
</evidence>
<dbReference type="PANTHER" id="PTHR11552:SF100">
    <property type="entry name" value="DEHYDROGENASE, PUTATIVE (AFU_ORTHOLOGUE AFUA_5G00630)-RELATED"/>
    <property type="match status" value="1"/>
</dbReference>
<keyword evidence="4" id="KW-0539">Nucleus</keyword>
<feature type="region of interest" description="Disordered" evidence="5">
    <location>
        <begin position="955"/>
        <end position="986"/>
    </location>
</feature>
<dbReference type="SMART" id="SM00355">
    <property type="entry name" value="ZnF_C2H2"/>
    <property type="match status" value="3"/>
</dbReference>
<feature type="compositionally biased region" description="Basic residues" evidence="5">
    <location>
        <begin position="969"/>
        <end position="979"/>
    </location>
</feature>
<dbReference type="Pfam" id="PF05199">
    <property type="entry name" value="GMC_oxred_C"/>
    <property type="match status" value="1"/>
</dbReference>
<dbReference type="InterPro" id="IPR036188">
    <property type="entry name" value="FAD/NAD-bd_sf"/>
</dbReference>
<dbReference type="OrthoDB" id="269227at2759"/>
<evidence type="ECO:0000256" key="4">
    <source>
        <dbReference type="ARBA" id="ARBA00023242"/>
    </source>
</evidence>
<evidence type="ECO:0000259" key="7">
    <source>
        <dbReference type="PROSITE" id="PS00028"/>
    </source>
</evidence>
<comment type="similarity">
    <text evidence="1">Belongs to the GMC oxidoreductase family.</text>
</comment>
<dbReference type="InterPro" id="IPR012132">
    <property type="entry name" value="GMC_OxRdtase"/>
</dbReference>
<dbReference type="InterPro" id="IPR009057">
    <property type="entry name" value="Homeodomain-like_sf"/>
</dbReference>
<keyword evidence="2" id="KW-0238">DNA-binding</keyword>
<dbReference type="Pfam" id="PF05920">
    <property type="entry name" value="Homeobox_KN"/>
    <property type="match status" value="1"/>
</dbReference>
<evidence type="ECO:0000256" key="1">
    <source>
        <dbReference type="ARBA" id="ARBA00010790"/>
    </source>
</evidence>
<sequence length="1167" mass="127501">MLFPRILGSVAAFLTLAKAADLTGYEYVVVGSGAGGGPLAARLALAGHKTLLIEAGDDQGSNANYTVPAFSARSSEDPNLSWNFFVKHYADEERQARDYKTTYETIDGGEYTGLNPPAGSTMKGTLYPRTGTLGGCTAHNALIAVYPHQSDFELVQSITGDDSWAPDNMRKYFKKLENNHYLLPGDGAHGYEGWLGTDYAPIDIVTSDPKLLSLVGGAAFALGNKTNAVINLATLIAGDANADSKKRDAGPGLYQIPLSTTDGKRTGSREFVLAVRDAENDDGTKKYPLDVRLNCHVTKVTFDEDVSPPRATGVEFLDGQYLYKASPKSTGASGEAGSAKASREVILAGGTYNSPQLLKLSGVGPAEELKKFDIPVIADRPGVGTNLQDHYEINVQGKAKSDFSALNGCTFGEGDSDACMDRWESPVLGNRGIYASPGLGATMFYQSSTSEGDNYDIFAFGGPVNFRGYYPGYAYNATSEHDWFTWAILKAHPRNTAGTVTLRSADPLDMPDITYNYFDTGVGDYEKDLTALTEAVNLARDSFDRQLVEIDEVLPGPDADTPEKIAQYAKDTAWGHHASSTCPIGADDDEMAVLDSNFNVRGVAGLRVVDASVFPRIPGFGFSALGLTQNALAPELYAGPLRWDSLADRASSLGGIDDVPDKGCADYADLVADDFFSSQNLVSQCDDYSHNFNFNNQEYYDPQFVFSSELTWNQTWEASSTVAQSSLHKTNHENAFGNSNSTSASQEYNAQDTAVISGDDGHLSGLSHFDLPQQDQPIADLDLSTPVCGLMQLAPATQTSEDQSGSQRNQRQSRLQPIRAWLLSHTACPYPTRKEKAELAIASGYSENQLNVCLRNLRAREKHLLNGSIKISRKRDSTDVRPSELSPPFASVKWLGVDDPDHLNSLSTTGLAPALQSGDDSWWLSTPNTGYNVTSDDTSRQYYEYQGFVTDYIEEDPGESPGLAETALPRRKGKRHHTQRFQSDKKRQLSLQTLDADTSSVAKSTAGNYPCTVCFMSFKSAGSWKRHESSVHGYNDRQWICMLTDTFKCYLTCIFCAELMDSVYHLDQHDITSCRSKCAGHRTFSRKDYLKQHVLNAHLAGAPDSVKKQFRVPDDWSSKVDASSSVPDSLWCGFCEVVFETIDLRMDHVAKHFRLGQGLAKWVPRPA</sequence>
<feature type="domain" description="Glucose-methanol-choline oxidoreductase N-terminal" evidence="8">
    <location>
        <begin position="350"/>
        <end position="364"/>
    </location>
</feature>
<comment type="caution">
    <text evidence="9">The sequence shown here is derived from an EMBL/GenBank/DDBJ whole genome shotgun (WGS) entry which is preliminary data.</text>
</comment>
<feature type="domain" description="C2H2-type" evidence="7">
    <location>
        <begin position="1011"/>
        <end position="1032"/>
    </location>
</feature>
<name>A0A364NCT7_STELY</name>
<dbReference type="GO" id="GO:0050660">
    <property type="term" value="F:flavin adenine dinucleotide binding"/>
    <property type="evidence" value="ECO:0007669"/>
    <property type="project" value="InterPro"/>
</dbReference>
<dbReference type="InterPro" id="IPR001356">
    <property type="entry name" value="HD"/>
</dbReference>
<dbReference type="Pfam" id="PF00732">
    <property type="entry name" value="GMC_oxred_N"/>
    <property type="match status" value="1"/>
</dbReference>
<proteinExistence type="inferred from homology"/>
<dbReference type="PROSITE" id="PS00624">
    <property type="entry name" value="GMC_OXRED_2"/>
    <property type="match status" value="1"/>
</dbReference>
<dbReference type="CDD" id="cd00086">
    <property type="entry name" value="homeodomain"/>
    <property type="match status" value="1"/>
</dbReference>
<reference evidence="10" key="1">
    <citation type="submission" date="2018-05" db="EMBL/GenBank/DDBJ databases">
        <title>Draft genome sequence of Stemphylium lycopersici strain CIDEFI 213.</title>
        <authorList>
            <person name="Medina R."/>
            <person name="Franco M.E.E."/>
            <person name="Lucentini C.G."/>
            <person name="Saparrat M.C.N."/>
            <person name="Balatti P.A."/>
        </authorList>
    </citation>
    <scope>NUCLEOTIDE SEQUENCE [LARGE SCALE GENOMIC DNA]</scope>
    <source>
        <strain evidence="10">CIDEFI 213</strain>
    </source>
</reference>
<dbReference type="PANTHER" id="PTHR11552">
    <property type="entry name" value="GLUCOSE-METHANOL-CHOLINE GMC OXIDOREDUCTASE"/>
    <property type="match status" value="1"/>
</dbReference>
<evidence type="ECO:0000256" key="3">
    <source>
        <dbReference type="ARBA" id="ARBA00023155"/>
    </source>
</evidence>
<dbReference type="Gene3D" id="3.30.560.10">
    <property type="entry name" value="Glucose Oxidase, domain 3"/>
    <property type="match status" value="1"/>
</dbReference>
<dbReference type="EC" id="1.1.99.1" evidence="9"/>
<dbReference type="InterPro" id="IPR008422">
    <property type="entry name" value="KN_HD"/>
</dbReference>
<feature type="chain" id="PRO_5016661534" evidence="6">
    <location>
        <begin position="20"/>
        <end position="1167"/>
    </location>
</feature>
<evidence type="ECO:0000259" key="8">
    <source>
        <dbReference type="PROSITE" id="PS00624"/>
    </source>
</evidence>
<dbReference type="GO" id="GO:0003677">
    <property type="term" value="F:DNA binding"/>
    <property type="evidence" value="ECO:0007669"/>
    <property type="project" value="UniProtKB-KW"/>
</dbReference>
<keyword evidence="10" id="KW-1185">Reference proteome</keyword>
<dbReference type="PROSITE" id="PS00028">
    <property type="entry name" value="ZINC_FINGER_C2H2_1"/>
    <property type="match status" value="1"/>
</dbReference>
<protein>
    <submittedName>
        <fullName evidence="9">Alcohol oxidase</fullName>
        <ecNumber evidence="9">1.1.99.1</ecNumber>
    </submittedName>
</protein>
<evidence type="ECO:0000256" key="6">
    <source>
        <dbReference type="SAM" id="SignalP"/>
    </source>
</evidence>
<dbReference type="SUPFAM" id="SSF46689">
    <property type="entry name" value="Homeodomain-like"/>
    <property type="match status" value="1"/>
</dbReference>
<evidence type="ECO:0000256" key="5">
    <source>
        <dbReference type="SAM" id="MobiDB-lite"/>
    </source>
</evidence>
<dbReference type="GO" id="GO:0008812">
    <property type="term" value="F:choline dehydrogenase activity"/>
    <property type="evidence" value="ECO:0007669"/>
    <property type="project" value="UniProtKB-EC"/>
</dbReference>
<dbReference type="SUPFAM" id="SSF51905">
    <property type="entry name" value="FAD/NAD(P)-binding domain"/>
    <property type="match status" value="1"/>
</dbReference>
<dbReference type="Proteomes" id="UP000249619">
    <property type="component" value="Unassembled WGS sequence"/>
</dbReference>